<dbReference type="KEGG" id="dhd:Dhaf_3547"/>
<accession>B8FQA4</accession>
<reference evidence="1 2" key="1">
    <citation type="journal article" date="2012" name="BMC Microbiol.">
        <title>Genome sequence of Desulfitobacterium hafniense DCB-2, a Gram-positive anaerobe capable of dehalogenation and metal reduction.</title>
        <authorList>
            <person name="Kim S.H."/>
            <person name="Harzman C."/>
            <person name="Davis J.K."/>
            <person name="Hutcheson R."/>
            <person name="Broderick J.B."/>
            <person name="Marsh T.L."/>
            <person name="Tiedje J.M."/>
        </authorList>
    </citation>
    <scope>NUCLEOTIDE SEQUENCE [LARGE SCALE GENOMIC DNA]</scope>
    <source>
        <strain evidence="2">DSM 10664 / DCB-2</strain>
    </source>
</reference>
<evidence type="ECO:0000313" key="2">
    <source>
        <dbReference type="Proteomes" id="UP000007726"/>
    </source>
</evidence>
<organism evidence="1 2">
    <name type="scientific">Desulfitobacterium hafniense (strain DSM 10664 / DCB-2)</name>
    <dbReference type="NCBI Taxonomy" id="272564"/>
    <lineage>
        <taxon>Bacteria</taxon>
        <taxon>Bacillati</taxon>
        <taxon>Bacillota</taxon>
        <taxon>Clostridia</taxon>
        <taxon>Eubacteriales</taxon>
        <taxon>Desulfitobacteriaceae</taxon>
        <taxon>Desulfitobacterium</taxon>
    </lineage>
</organism>
<name>B8FQA4_DESHD</name>
<gene>
    <name evidence="1" type="ordered locus">Dhaf_3547</name>
</gene>
<protein>
    <submittedName>
        <fullName evidence="1">Uncharacterized protein</fullName>
    </submittedName>
</protein>
<dbReference type="AlphaFoldDB" id="B8FQA4"/>
<evidence type="ECO:0000313" key="1">
    <source>
        <dbReference type="EMBL" id="ACL21565.1"/>
    </source>
</evidence>
<proteinExistence type="predicted"/>
<dbReference type="EMBL" id="CP001336">
    <property type="protein sequence ID" value="ACL21565.1"/>
    <property type="molecule type" value="Genomic_DNA"/>
</dbReference>
<dbReference type="Proteomes" id="UP000007726">
    <property type="component" value="Chromosome"/>
</dbReference>
<dbReference type="HOGENOM" id="CLU_105791_0_0_9"/>
<sequence>MSKESRQVFLLVVLLVVGVSYAYYTYLFTPKWADIQTLKGMYQERQSRYELLLGYSGQEAYLSAEIKNLEKQSEELWKQIPSAIHKPDIVVELYTIAKQNQVEPLHVSFGETQGEKDYIAQRLVLNCRGSQEQITKLINDLQSANDQRFTLASLNFVHSEGVLNGEIHLIAYASTVKPAAKKVLDEDYMTEEQQRNPNDG</sequence>
<dbReference type="RefSeq" id="WP_015944653.1">
    <property type="nucleotide sequence ID" value="NC_011830.1"/>
</dbReference>